<evidence type="ECO:0000256" key="6">
    <source>
        <dbReference type="SAM" id="Phobius"/>
    </source>
</evidence>
<sequence length="313" mass="33008">MRLFSLLPVSLLAALALADDEGLPPPGSPALEYTDGSFSEPNGGTASYGQGNKMNISWTSVYETTSVYLIVGYQWASPIQLTTNSAQSWFQWEVSTDSTNSTEIYVFRGVNGTGTAEQVALGGFLSAAFYIPVKETNSQTATFTTLSTSALEPSQTTTSDASSSTTSTTTTNTSVPDSGISEGTRIGIGVGVGVGVLGIGALVAAFVFWRKSKARQQSPNPQPYEMPLNGDFSPRYPNAPPYAGSPQPYAGGGQQPYNDHQPPYDSNQQALAGHYKPPEHGVTRGAELDAGQGHQFVPEAHPNNTGAARAELQ</sequence>
<evidence type="ECO:0000313" key="9">
    <source>
        <dbReference type="Proteomes" id="UP000054516"/>
    </source>
</evidence>
<keyword evidence="2 6" id="KW-0812">Transmembrane</keyword>
<evidence type="ECO:0000256" key="2">
    <source>
        <dbReference type="ARBA" id="ARBA00022692"/>
    </source>
</evidence>
<feature type="chain" id="PRO_5010733621" evidence="7">
    <location>
        <begin position="19"/>
        <end position="313"/>
    </location>
</feature>
<dbReference type="GO" id="GO:0016020">
    <property type="term" value="C:membrane"/>
    <property type="evidence" value="ECO:0007669"/>
    <property type="project" value="UniProtKB-SubCell"/>
</dbReference>
<comment type="subcellular location">
    <subcellularLocation>
        <location evidence="1">Membrane</location>
        <topology evidence="1">Single-pass membrane protein</topology>
    </subcellularLocation>
</comment>
<evidence type="ECO:0000256" key="4">
    <source>
        <dbReference type="ARBA" id="ARBA00023136"/>
    </source>
</evidence>
<dbReference type="AlphaFoldDB" id="A0A1W2TUQ3"/>
<evidence type="ECO:0000256" key="1">
    <source>
        <dbReference type="ARBA" id="ARBA00004167"/>
    </source>
</evidence>
<dbReference type="InterPro" id="IPR051694">
    <property type="entry name" value="Immunoregulatory_rcpt-like"/>
</dbReference>
<evidence type="ECO:0000256" key="5">
    <source>
        <dbReference type="SAM" id="MobiDB-lite"/>
    </source>
</evidence>
<keyword evidence="3 6" id="KW-1133">Transmembrane helix</keyword>
<dbReference type="GO" id="GO:0071944">
    <property type="term" value="C:cell periphery"/>
    <property type="evidence" value="ECO:0007669"/>
    <property type="project" value="UniProtKB-ARBA"/>
</dbReference>
<accession>A0A1W2TUQ3</accession>
<feature type="region of interest" description="Disordered" evidence="5">
    <location>
        <begin position="149"/>
        <end position="183"/>
    </location>
</feature>
<protein>
    <submittedName>
        <fullName evidence="8">Uncharacterized protein</fullName>
    </submittedName>
</protein>
<dbReference type="PANTHER" id="PTHR15549">
    <property type="entry name" value="PAIRED IMMUNOGLOBULIN-LIKE TYPE 2 RECEPTOR"/>
    <property type="match status" value="1"/>
</dbReference>
<dbReference type="OrthoDB" id="4491423at2759"/>
<keyword evidence="7" id="KW-0732">Signal</keyword>
<evidence type="ECO:0000256" key="3">
    <source>
        <dbReference type="ARBA" id="ARBA00022989"/>
    </source>
</evidence>
<dbReference type="EMBL" id="DF977525">
    <property type="protein sequence ID" value="GAP92354.1"/>
    <property type="molecule type" value="Genomic_DNA"/>
</dbReference>
<reference evidence="8" key="1">
    <citation type="submission" date="2016-03" db="EMBL/GenBank/DDBJ databases">
        <title>Draft genome sequence of Rosellinia necatrix.</title>
        <authorList>
            <person name="Kanematsu S."/>
        </authorList>
    </citation>
    <scope>NUCLEOTIDE SEQUENCE [LARGE SCALE GENOMIC DNA]</scope>
    <source>
        <strain evidence="8">W97</strain>
    </source>
</reference>
<proteinExistence type="predicted"/>
<evidence type="ECO:0000256" key="7">
    <source>
        <dbReference type="SAM" id="SignalP"/>
    </source>
</evidence>
<dbReference type="Proteomes" id="UP000054516">
    <property type="component" value="Unassembled WGS sequence"/>
</dbReference>
<gene>
    <name evidence="8" type="ORF">SAMD00023353_8000220</name>
</gene>
<feature type="region of interest" description="Disordered" evidence="5">
    <location>
        <begin position="214"/>
        <end position="313"/>
    </location>
</feature>
<dbReference type="STRING" id="77044.A0A1W2TUQ3"/>
<name>A0A1W2TUQ3_ROSNE</name>
<keyword evidence="4 6" id="KW-0472">Membrane</keyword>
<feature type="compositionally biased region" description="Low complexity" evidence="5">
    <location>
        <begin position="149"/>
        <end position="174"/>
    </location>
</feature>
<feature type="signal peptide" evidence="7">
    <location>
        <begin position="1"/>
        <end position="18"/>
    </location>
</feature>
<evidence type="ECO:0000313" key="8">
    <source>
        <dbReference type="EMBL" id="GAP92354.1"/>
    </source>
</evidence>
<organism evidence="8">
    <name type="scientific">Rosellinia necatrix</name>
    <name type="common">White root-rot fungus</name>
    <dbReference type="NCBI Taxonomy" id="77044"/>
    <lineage>
        <taxon>Eukaryota</taxon>
        <taxon>Fungi</taxon>
        <taxon>Dikarya</taxon>
        <taxon>Ascomycota</taxon>
        <taxon>Pezizomycotina</taxon>
        <taxon>Sordariomycetes</taxon>
        <taxon>Xylariomycetidae</taxon>
        <taxon>Xylariales</taxon>
        <taxon>Xylariaceae</taxon>
        <taxon>Rosellinia</taxon>
    </lineage>
</organism>
<keyword evidence="9" id="KW-1185">Reference proteome</keyword>
<feature type="transmembrane region" description="Helical" evidence="6">
    <location>
        <begin position="186"/>
        <end position="209"/>
    </location>
</feature>